<dbReference type="EC" id="2.1.1.-" evidence="5"/>
<sequence>MATPQTRYSLEFTSFFRHIFLMQVPVHQLFETAIAKRQHLLDDNTNAVRLFDGSGDGLADVFLECFADRWVLSTRDNRISQDLREFFQQCGKTVYWKQLDQHQKTNPTHLFGAEQTTPFIARESGIQYEISFQSGYSQGIFLDQRENRKRVRQRSNTGDRILNTFSYTGAFSVSAAMGGATTSTLDLSQPYLDWAKNNLSHNQIDPASHYFCKGDTFHWLRRFAKQGRKFDGIILDPPTFSRDDKGKVFRVEKDYHRLTDLAAQCLNPGGWILASTNCRKMSDHDFLFEASRRLPRHYKATPLPMPEEYTGEQYLKTLWFDL</sequence>
<dbReference type="RefSeq" id="WP_377177948.1">
    <property type="nucleotide sequence ID" value="NZ_JBHUJB010000035.1"/>
</dbReference>
<feature type="domain" description="S-adenosylmethionine-dependent methyltransferase" evidence="4">
    <location>
        <begin position="121"/>
        <end position="306"/>
    </location>
</feature>
<dbReference type="PANTHER" id="PTHR43042">
    <property type="entry name" value="SAM-DEPENDENT METHYLTRANSFERASE"/>
    <property type="match status" value="1"/>
</dbReference>
<dbReference type="CDD" id="cd02440">
    <property type="entry name" value="AdoMet_MTases"/>
    <property type="match status" value="1"/>
</dbReference>
<protein>
    <submittedName>
        <fullName evidence="5">Class I SAM-dependent rRNA methyltransferase</fullName>
        <ecNumber evidence="5">2.1.1.-</ecNumber>
    </submittedName>
</protein>
<keyword evidence="3" id="KW-0949">S-adenosyl-L-methionine</keyword>
<dbReference type="Proteomes" id="UP001597389">
    <property type="component" value="Unassembled WGS sequence"/>
</dbReference>
<evidence type="ECO:0000313" key="6">
    <source>
        <dbReference type="Proteomes" id="UP001597389"/>
    </source>
</evidence>
<evidence type="ECO:0000313" key="5">
    <source>
        <dbReference type="EMBL" id="MFD2158904.1"/>
    </source>
</evidence>
<gene>
    <name evidence="5" type="ORF">ACFSW8_08350</name>
</gene>
<dbReference type="InterPro" id="IPR019614">
    <property type="entry name" value="SAM-dep_methyl-trfase"/>
</dbReference>
<accession>A0ABW4ZAI8</accession>
<comment type="caution">
    <text evidence="5">The sequence shown here is derived from an EMBL/GenBank/DDBJ whole genome shotgun (WGS) entry which is preliminary data.</text>
</comment>
<dbReference type="Pfam" id="PF10672">
    <property type="entry name" value="Methyltrans_SAM"/>
    <property type="match status" value="1"/>
</dbReference>
<proteinExistence type="predicted"/>
<evidence type="ECO:0000256" key="2">
    <source>
        <dbReference type="ARBA" id="ARBA00022679"/>
    </source>
</evidence>
<dbReference type="EMBL" id="JBHUJB010000035">
    <property type="protein sequence ID" value="MFD2158904.1"/>
    <property type="molecule type" value="Genomic_DNA"/>
</dbReference>
<evidence type="ECO:0000256" key="1">
    <source>
        <dbReference type="ARBA" id="ARBA00022603"/>
    </source>
</evidence>
<dbReference type="InterPro" id="IPR029063">
    <property type="entry name" value="SAM-dependent_MTases_sf"/>
</dbReference>
<reference evidence="6" key="1">
    <citation type="journal article" date="2019" name="Int. J. Syst. Evol. Microbiol.">
        <title>The Global Catalogue of Microorganisms (GCM) 10K type strain sequencing project: providing services to taxonomists for standard genome sequencing and annotation.</title>
        <authorList>
            <consortium name="The Broad Institute Genomics Platform"/>
            <consortium name="The Broad Institute Genome Sequencing Center for Infectious Disease"/>
            <person name="Wu L."/>
            <person name="Ma J."/>
        </authorList>
    </citation>
    <scope>NUCLEOTIDE SEQUENCE [LARGE SCALE GENOMIC DNA]</scope>
    <source>
        <strain evidence="6">CCUG 57942</strain>
    </source>
</reference>
<dbReference type="Gene3D" id="3.30.750.80">
    <property type="entry name" value="RNA methyltransferase domain (HRMD) like"/>
    <property type="match status" value="1"/>
</dbReference>
<keyword evidence="2 5" id="KW-0808">Transferase</keyword>
<dbReference type="SUPFAM" id="SSF53335">
    <property type="entry name" value="S-adenosyl-L-methionine-dependent methyltransferases"/>
    <property type="match status" value="1"/>
</dbReference>
<evidence type="ECO:0000259" key="4">
    <source>
        <dbReference type="Pfam" id="PF10672"/>
    </source>
</evidence>
<organism evidence="5 6">
    <name type="scientific">Rubritalea tangerina</name>
    <dbReference type="NCBI Taxonomy" id="430798"/>
    <lineage>
        <taxon>Bacteria</taxon>
        <taxon>Pseudomonadati</taxon>
        <taxon>Verrucomicrobiota</taxon>
        <taxon>Verrucomicrobiia</taxon>
        <taxon>Verrucomicrobiales</taxon>
        <taxon>Rubritaleaceae</taxon>
        <taxon>Rubritalea</taxon>
    </lineage>
</organism>
<dbReference type="Gene3D" id="3.40.50.150">
    <property type="entry name" value="Vaccinia Virus protein VP39"/>
    <property type="match status" value="1"/>
</dbReference>
<keyword evidence="6" id="KW-1185">Reference proteome</keyword>
<name>A0ABW4ZAI8_9BACT</name>
<dbReference type="GO" id="GO:0008168">
    <property type="term" value="F:methyltransferase activity"/>
    <property type="evidence" value="ECO:0007669"/>
    <property type="project" value="UniProtKB-KW"/>
</dbReference>
<keyword evidence="1 5" id="KW-0489">Methyltransferase</keyword>
<evidence type="ECO:0000256" key="3">
    <source>
        <dbReference type="ARBA" id="ARBA00022691"/>
    </source>
</evidence>
<dbReference type="PANTHER" id="PTHR43042:SF3">
    <property type="entry name" value="RIBOSOMAL RNA LARGE SUBUNIT METHYLTRANSFERASE YWBD-RELATED"/>
    <property type="match status" value="1"/>
</dbReference>
<dbReference type="GO" id="GO:0032259">
    <property type="term" value="P:methylation"/>
    <property type="evidence" value="ECO:0007669"/>
    <property type="project" value="UniProtKB-KW"/>
</dbReference>